<dbReference type="Gene3D" id="3.30.70.1200">
    <property type="entry name" value="Crispr-associated protein, domain 1"/>
    <property type="match status" value="1"/>
</dbReference>
<dbReference type="InterPro" id="IPR010179">
    <property type="entry name" value="CRISPR-assoc_prot_Cse3"/>
</dbReference>
<reference evidence="1 2" key="1">
    <citation type="submission" date="2016-09" db="EMBL/GenBank/DDBJ databases">
        <title>Xenorhabdus thuongxuanensis sp. nov. and Xenorhabdus eapokensis sp. nov., isolated from Steinernema species.</title>
        <authorList>
            <person name="Kaempfer P."/>
            <person name="Tobias N.J."/>
            <person name="Phan Ke L."/>
            <person name="Bode H.B."/>
            <person name="Glaeser S.P."/>
        </authorList>
    </citation>
    <scope>NUCLEOTIDE SEQUENCE [LARGE SCALE GENOMIC DNA]</scope>
    <source>
        <strain evidence="1 2">30TX1</strain>
    </source>
</reference>
<protein>
    <submittedName>
        <fullName evidence="1">Type I-E CRISPR-associated protein Cas6/Cse3/CasE</fullName>
    </submittedName>
</protein>
<dbReference type="NCBIfam" id="TIGR01907">
    <property type="entry name" value="casE_Cse3"/>
    <property type="match status" value="1"/>
</dbReference>
<dbReference type="Gene3D" id="3.30.70.1210">
    <property type="entry name" value="Crispr-associated protein, domain 2"/>
    <property type="match status" value="1"/>
</dbReference>
<dbReference type="AlphaFoldDB" id="A0A1Q5U2S5"/>
<keyword evidence="2" id="KW-1185">Reference proteome</keyword>
<dbReference type="EMBL" id="MKGR01000011">
    <property type="protein sequence ID" value="OKP06745.1"/>
    <property type="molecule type" value="Genomic_DNA"/>
</dbReference>
<dbReference type="RefSeq" id="WP_074019967.1">
    <property type="nucleotide sequence ID" value="NZ_CAWMWP010000013.1"/>
</dbReference>
<gene>
    <name evidence="1" type="ORF">Xentx_01871</name>
</gene>
<sequence length="199" mass="22599">MFLSKVWIDWRWAKDPYQLHRALWQLFPHRPNDARDFLFRIEAQSFGRGAEALLQSVQAPSSAQAAQVIVSKPIQWSIPDGAKLRFKLRANPIKTIKDGEQRRDRNGKIKSCRVPLIHEEEQLQWLSRKLAGAALLSTAWVTPESSIYFYKDDIRGKIQPVCFEGQIIVQENEDFIALLNQGIGPAKAMGCGLLSLSLS</sequence>
<evidence type="ECO:0000313" key="1">
    <source>
        <dbReference type="EMBL" id="OKP06745.1"/>
    </source>
</evidence>
<dbReference type="CDD" id="cd09727">
    <property type="entry name" value="Cas6_I-E"/>
    <property type="match status" value="1"/>
</dbReference>
<accession>A0A1Q5U2S5</accession>
<dbReference type="SMART" id="SM01101">
    <property type="entry name" value="CRISPR_assoc"/>
    <property type="match status" value="1"/>
</dbReference>
<organism evidence="1 2">
    <name type="scientific">Xenorhabdus thuongxuanensis</name>
    <dbReference type="NCBI Taxonomy" id="1873484"/>
    <lineage>
        <taxon>Bacteria</taxon>
        <taxon>Pseudomonadati</taxon>
        <taxon>Pseudomonadota</taxon>
        <taxon>Gammaproteobacteria</taxon>
        <taxon>Enterobacterales</taxon>
        <taxon>Morganellaceae</taxon>
        <taxon>Xenorhabdus</taxon>
    </lineage>
</organism>
<dbReference type="SUPFAM" id="SSF117987">
    <property type="entry name" value="CRISPR-associated protein"/>
    <property type="match status" value="2"/>
</dbReference>
<dbReference type="Proteomes" id="UP000186277">
    <property type="component" value="Unassembled WGS sequence"/>
</dbReference>
<name>A0A1Q5U2S5_9GAMM</name>
<dbReference type="Pfam" id="PF08798">
    <property type="entry name" value="CRISPR_assoc"/>
    <property type="match status" value="1"/>
</dbReference>
<proteinExistence type="predicted"/>
<evidence type="ECO:0000313" key="2">
    <source>
        <dbReference type="Proteomes" id="UP000186277"/>
    </source>
</evidence>
<comment type="caution">
    <text evidence="1">The sequence shown here is derived from an EMBL/GenBank/DDBJ whole genome shotgun (WGS) entry which is preliminary data.</text>
</comment>
<dbReference type="OrthoDB" id="9795689at2"/>